<comment type="caution">
    <text evidence="2">The sequence shown here is derived from an EMBL/GenBank/DDBJ whole genome shotgun (WGS) entry which is preliminary data.</text>
</comment>
<feature type="compositionally biased region" description="Low complexity" evidence="1">
    <location>
        <begin position="286"/>
        <end position="300"/>
    </location>
</feature>
<feature type="region of interest" description="Disordered" evidence="1">
    <location>
        <begin position="61"/>
        <end position="88"/>
    </location>
</feature>
<feature type="compositionally biased region" description="Low complexity" evidence="1">
    <location>
        <begin position="191"/>
        <end position="208"/>
    </location>
</feature>
<reference evidence="2 3" key="1">
    <citation type="journal article" date="2020" name="ISME J.">
        <title>Uncovering the hidden diversity of litter-decomposition mechanisms in mushroom-forming fungi.</title>
        <authorList>
            <person name="Floudas D."/>
            <person name="Bentzer J."/>
            <person name="Ahren D."/>
            <person name="Johansson T."/>
            <person name="Persson P."/>
            <person name="Tunlid A."/>
        </authorList>
    </citation>
    <scope>NUCLEOTIDE SEQUENCE [LARGE SCALE GENOMIC DNA]</scope>
    <source>
        <strain evidence="2 3">CBS 146.42</strain>
    </source>
</reference>
<proteinExistence type="predicted"/>
<dbReference type="EMBL" id="JAACJO010000008">
    <property type="protein sequence ID" value="KAF5354803.1"/>
    <property type="molecule type" value="Genomic_DNA"/>
</dbReference>
<evidence type="ECO:0000256" key="1">
    <source>
        <dbReference type="SAM" id="MobiDB-lite"/>
    </source>
</evidence>
<protein>
    <recommendedName>
        <fullName evidence="4">DNA replication regulator Sld3 C-terminal domain-containing protein</fullName>
    </recommendedName>
</protein>
<evidence type="ECO:0008006" key="4">
    <source>
        <dbReference type="Google" id="ProtNLM"/>
    </source>
</evidence>
<organism evidence="2 3">
    <name type="scientific">Leucocoprinus leucothites</name>
    <dbReference type="NCBI Taxonomy" id="201217"/>
    <lineage>
        <taxon>Eukaryota</taxon>
        <taxon>Fungi</taxon>
        <taxon>Dikarya</taxon>
        <taxon>Basidiomycota</taxon>
        <taxon>Agaricomycotina</taxon>
        <taxon>Agaricomycetes</taxon>
        <taxon>Agaricomycetidae</taxon>
        <taxon>Agaricales</taxon>
        <taxon>Agaricineae</taxon>
        <taxon>Agaricaceae</taxon>
        <taxon>Leucocoprinus</taxon>
    </lineage>
</organism>
<dbReference type="AlphaFoldDB" id="A0A8H5D8R7"/>
<evidence type="ECO:0000313" key="2">
    <source>
        <dbReference type="EMBL" id="KAF5354803.1"/>
    </source>
</evidence>
<accession>A0A8H5D8R7</accession>
<gene>
    <name evidence="2" type="ORF">D9756_005543</name>
</gene>
<dbReference type="OrthoDB" id="3003917at2759"/>
<feature type="compositionally biased region" description="Polar residues" evidence="1">
    <location>
        <begin position="301"/>
        <end position="311"/>
    </location>
</feature>
<keyword evidence="3" id="KW-1185">Reference proteome</keyword>
<sequence length="366" mass="41272">MMWYALHHEKATTQELHKDADTGSQELWMDGKWRQEWLERLERREYVQILLYMMKLSIPGPTPVDTKPKKRKRSRKEAQVPSTTPEERLESLMDKLSMLQLTGHLPTNGPQLNHNERDWAQSFCEDIVEVTFKPLLPELCSLLRSKVFPDSPFSDTDTVTASPSPSPEPQQVESQTSLLVPSADSIPSKTSSRSLARARSRSLSLSLAQEREERERSVSIGPGKKRVLNREVSMSRAFKPKPRPVLKAVEASSDSQSSGNGKSQSEKVEVILVEETPQKPRAANRNASQSKATATSSSNNVFGTRQSTQGLFGTRIDETDDDDVWMLDSSPDVLLLQPDRKAEGDSDDEYEAVTFHTPSKKPRRRE</sequence>
<evidence type="ECO:0000313" key="3">
    <source>
        <dbReference type="Proteomes" id="UP000559027"/>
    </source>
</evidence>
<name>A0A8H5D8R7_9AGAR</name>
<feature type="compositionally biased region" description="Low complexity" evidence="1">
    <location>
        <begin position="252"/>
        <end position="263"/>
    </location>
</feature>
<dbReference type="Proteomes" id="UP000559027">
    <property type="component" value="Unassembled WGS sequence"/>
</dbReference>
<feature type="region of interest" description="Disordered" evidence="1">
    <location>
        <begin position="151"/>
        <end position="366"/>
    </location>
</feature>